<dbReference type="AlphaFoldDB" id="A0A151JRF2"/>
<evidence type="ECO:0000313" key="2">
    <source>
        <dbReference type="Proteomes" id="UP000078492"/>
    </source>
</evidence>
<gene>
    <name evidence="1" type="ORF">ALC57_00606</name>
</gene>
<organism evidence="1 2">
    <name type="scientific">Trachymyrmex cornetzi</name>
    <dbReference type="NCBI Taxonomy" id="471704"/>
    <lineage>
        <taxon>Eukaryota</taxon>
        <taxon>Metazoa</taxon>
        <taxon>Ecdysozoa</taxon>
        <taxon>Arthropoda</taxon>
        <taxon>Hexapoda</taxon>
        <taxon>Insecta</taxon>
        <taxon>Pterygota</taxon>
        <taxon>Neoptera</taxon>
        <taxon>Endopterygota</taxon>
        <taxon>Hymenoptera</taxon>
        <taxon>Apocrita</taxon>
        <taxon>Aculeata</taxon>
        <taxon>Formicoidea</taxon>
        <taxon>Formicidae</taxon>
        <taxon>Myrmicinae</taxon>
        <taxon>Trachymyrmex</taxon>
    </lineage>
</organism>
<proteinExistence type="predicted"/>
<dbReference type="STRING" id="471704.A0A151JRF2"/>
<accession>A0A151JRF2</accession>
<keyword evidence="2" id="KW-1185">Reference proteome</keyword>
<evidence type="ECO:0000313" key="1">
    <source>
        <dbReference type="EMBL" id="KYN29936.1"/>
    </source>
</evidence>
<reference evidence="1 2" key="1">
    <citation type="submission" date="2015-09" db="EMBL/GenBank/DDBJ databases">
        <title>Trachymyrmex cornetzi WGS genome.</title>
        <authorList>
            <person name="Nygaard S."/>
            <person name="Hu H."/>
            <person name="Boomsma J."/>
            <person name="Zhang G."/>
        </authorList>
    </citation>
    <scope>NUCLEOTIDE SEQUENCE [LARGE SCALE GENOMIC DNA]</scope>
    <source>
        <strain evidence="1">Tcor2-1</strain>
        <tissue evidence="1">Whole body</tissue>
    </source>
</reference>
<dbReference type="Proteomes" id="UP000078492">
    <property type="component" value="Unassembled WGS sequence"/>
</dbReference>
<name>A0A151JRF2_9HYME</name>
<dbReference type="EMBL" id="KQ978602">
    <property type="protein sequence ID" value="KYN29936.1"/>
    <property type="molecule type" value="Genomic_DNA"/>
</dbReference>
<sequence>MNRKETRFLGVWLDGGLGFHKQVNEIRGRVDKANAILKYLSKISKGVEVNTALLLYKSLVQSVTDYGIFVYYPRERSIQLKLERTQFKGIRTALGYRNSTPNNVLIAEAKVMLLRDRADMLARNFLSKIFVYGEEELRTKLSNLKAADNYARFRQPQLAKCIIVKAWERIVQLRLVIGPPKKFEIFDCSYDALTEKIEIDTLVGMRRKSEKGFTDMKMIQVITELYDLDRDSVIIQLYIQTAQDENSLDRLELVLSLKIKIMRIKLA</sequence>
<protein>
    <submittedName>
        <fullName evidence="1">Uncharacterized protein</fullName>
    </submittedName>
</protein>